<protein>
    <submittedName>
        <fullName evidence="1">Uncharacterized protein</fullName>
    </submittedName>
</protein>
<keyword evidence="2" id="KW-1185">Reference proteome</keyword>
<dbReference type="InterPro" id="IPR029058">
    <property type="entry name" value="AB_hydrolase_fold"/>
</dbReference>
<accession>A0A8T0HRH2</accession>
<dbReference type="Proteomes" id="UP000822688">
    <property type="component" value="Chromosome V"/>
</dbReference>
<dbReference type="Gene3D" id="3.40.50.1820">
    <property type="entry name" value="alpha/beta hydrolase"/>
    <property type="match status" value="1"/>
</dbReference>
<dbReference type="EMBL" id="CM026426">
    <property type="protein sequence ID" value="KAG0573381.1"/>
    <property type="molecule type" value="Genomic_DNA"/>
</dbReference>
<evidence type="ECO:0000313" key="2">
    <source>
        <dbReference type="Proteomes" id="UP000822688"/>
    </source>
</evidence>
<dbReference type="PANTHER" id="PTHR47832">
    <property type="entry name" value="DNA PHOTOLYASE"/>
    <property type="match status" value="1"/>
</dbReference>
<comment type="caution">
    <text evidence="1">The sequence shown here is derived from an EMBL/GenBank/DDBJ whole genome shotgun (WGS) entry which is preliminary data.</text>
</comment>
<organism evidence="1 2">
    <name type="scientific">Ceratodon purpureus</name>
    <name type="common">Fire moss</name>
    <name type="synonym">Dicranum purpureum</name>
    <dbReference type="NCBI Taxonomy" id="3225"/>
    <lineage>
        <taxon>Eukaryota</taxon>
        <taxon>Viridiplantae</taxon>
        <taxon>Streptophyta</taxon>
        <taxon>Embryophyta</taxon>
        <taxon>Bryophyta</taxon>
        <taxon>Bryophytina</taxon>
        <taxon>Bryopsida</taxon>
        <taxon>Dicranidae</taxon>
        <taxon>Pseudoditrichales</taxon>
        <taxon>Ditrichaceae</taxon>
        <taxon>Ceratodon</taxon>
    </lineage>
</organism>
<name>A0A8T0HRH2_CERPU</name>
<dbReference type="AlphaFoldDB" id="A0A8T0HRH2"/>
<dbReference type="PANTHER" id="PTHR47832:SF1">
    <property type="entry name" value="DNA PHOTOLYASE"/>
    <property type="match status" value="1"/>
</dbReference>
<sequence length="182" mass="20651">MCAFSATLYSLLRLEWTQRTTRVDAWLQSEVMRPSFDPGSTAVLESIFHLNRPLPLNFYIDRYNGEVLVIQGVRDPLHNATKRAAMLRAYCNNVTTRLLNAGHCPHDEVPDEVNALIHDWLKCSNAEPAMNTEKLELRFLSNEDAAGIVKGESRLIKPDCFTVLDRLVTQVHGFLWLPLCAV</sequence>
<reference evidence="1" key="1">
    <citation type="submission" date="2020-06" db="EMBL/GenBank/DDBJ databases">
        <title>WGS assembly of Ceratodon purpureus strain R40.</title>
        <authorList>
            <person name="Carey S.B."/>
            <person name="Jenkins J."/>
            <person name="Shu S."/>
            <person name="Lovell J.T."/>
            <person name="Sreedasyam A."/>
            <person name="Maumus F."/>
            <person name="Tiley G.P."/>
            <person name="Fernandez-Pozo N."/>
            <person name="Barry K."/>
            <person name="Chen C."/>
            <person name="Wang M."/>
            <person name="Lipzen A."/>
            <person name="Daum C."/>
            <person name="Saski C.A."/>
            <person name="Payton A.C."/>
            <person name="Mcbreen J.C."/>
            <person name="Conrad R.E."/>
            <person name="Kollar L.M."/>
            <person name="Olsson S."/>
            <person name="Huttunen S."/>
            <person name="Landis J.B."/>
            <person name="Wickett N.J."/>
            <person name="Johnson M.G."/>
            <person name="Rensing S.A."/>
            <person name="Grimwood J."/>
            <person name="Schmutz J."/>
            <person name="Mcdaniel S.F."/>
        </authorList>
    </citation>
    <scope>NUCLEOTIDE SEQUENCE</scope>
    <source>
        <strain evidence="1">R40</strain>
    </source>
</reference>
<gene>
    <name evidence="1" type="ORF">KC19_VG173600</name>
</gene>
<dbReference type="SUPFAM" id="SSF53474">
    <property type="entry name" value="alpha/beta-Hydrolases"/>
    <property type="match status" value="1"/>
</dbReference>
<proteinExistence type="predicted"/>
<evidence type="ECO:0000313" key="1">
    <source>
        <dbReference type="EMBL" id="KAG0573381.1"/>
    </source>
</evidence>